<evidence type="ECO:0000256" key="7">
    <source>
        <dbReference type="ARBA" id="ARBA00022801"/>
    </source>
</evidence>
<evidence type="ECO:0000256" key="3">
    <source>
        <dbReference type="ARBA" id="ARBA00022525"/>
    </source>
</evidence>
<evidence type="ECO:0000259" key="15">
    <source>
        <dbReference type="Pfam" id="PF07504"/>
    </source>
</evidence>
<evidence type="ECO:0000256" key="5">
    <source>
        <dbReference type="ARBA" id="ARBA00022723"/>
    </source>
</evidence>
<dbReference type="Gene3D" id="3.10.170.10">
    <property type="match status" value="1"/>
</dbReference>
<keyword evidence="3 13" id="KW-0964">Secreted</keyword>
<evidence type="ECO:0000256" key="8">
    <source>
        <dbReference type="ARBA" id="ARBA00022833"/>
    </source>
</evidence>
<dbReference type="GO" id="GO:0008270">
    <property type="term" value="F:zinc ion binding"/>
    <property type="evidence" value="ECO:0007669"/>
    <property type="project" value="InterPro"/>
</dbReference>
<dbReference type="Pfam" id="PF07504">
    <property type="entry name" value="FTP"/>
    <property type="match status" value="1"/>
</dbReference>
<comment type="similarity">
    <text evidence="2 13">Belongs to the peptidase M36 family.</text>
</comment>
<feature type="signal peptide" evidence="13">
    <location>
        <begin position="1"/>
        <end position="23"/>
    </location>
</feature>
<protein>
    <recommendedName>
        <fullName evidence="13">Extracellular metalloproteinase</fullName>
        <ecNumber evidence="13">3.4.24.-</ecNumber>
    </recommendedName>
    <alternativeName>
        <fullName evidence="13">Fungalysin</fullName>
    </alternativeName>
</protein>
<dbReference type="AlphaFoldDB" id="A0A261XW32"/>
<evidence type="ECO:0000256" key="4">
    <source>
        <dbReference type="ARBA" id="ARBA00022670"/>
    </source>
</evidence>
<evidence type="ECO:0000256" key="1">
    <source>
        <dbReference type="ARBA" id="ARBA00004613"/>
    </source>
</evidence>
<dbReference type="EMBL" id="MVBO01000143">
    <property type="protein sequence ID" value="OZJ02560.1"/>
    <property type="molecule type" value="Genomic_DNA"/>
</dbReference>
<evidence type="ECO:0000313" key="16">
    <source>
        <dbReference type="EMBL" id="OZJ02560.1"/>
    </source>
</evidence>
<evidence type="ECO:0000256" key="11">
    <source>
        <dbReference type="PIRSR" id="PIRSR601842-1"/>
    </source>
</evidence>
<feature type="domain" description="FTP" evidence="15">
    <location>
        <begin position="85"/>
        <end position="135"/>
    </location>
</feature>
<evidence type="ECO:0000256" key="12">
    <source>
        <dbReference type="PIRSR" id="PIRSR601842-2"/>
    </source>
</evidence>
<gene>
    <name evidence="16" type="ORF">BZG36_04337</name>
</gene>
<dbReference type="EC" id="3.4.24.-" evidence="13"/>
<dbReference type="SUPFAM" id="SSF55486">
    <property type="entry name" value="Metalloproteases ('zincins'), catalytic domain"/>
    <property type="match status" value="1"/>
</dbReference>
<keyword evidence="5 12" id="KW-0479">Metal-binding</keyword>
<accession>A0A261XW32</accession>
<dbReference type="InterPro" id="IPR050371">
    <property type="entry name" value="Fungal_virulence_M36"/>
</dbReference>
<evidence type="ECO:0000256" key="9">
    <source>
        <dbReference type="ARBA" id="ARBA00023049"/>
    </source>
</evidence>
<keyword evidence="6 13" id="KW-0732">Signal</keyword>
<evidence type="ECO:0000256" key="6">
    <source>
        <dbReference type="ARBA" id="ARBA00022729"/>
    </source>
</evidence>
<dbReference type="InterPro" id="IPR001842">
    <property type="entry name" value="Peptidase_M36"/>
</dbReference>
<keyword evidence="4 13" id="KW-0645">Protease</keyword>
<comment type="cofactor">
    <cofactor evidence="12">
        <name>Zn(2+)</name>
        <dbReference type="ChEBI" id="CHEBI:29105"/>
    </cofactor>
    <text evidence="12">Binds 1 zinc ion per subunit.</text>
</comment>
<feature type="binding site" evidence="12">
    <location>
        <position position="496"/>
    </location>
    <ligand>
        <name>Zn(2+)</name>
        <dbReference type="ChEBI" id="CHEBI:29105"/>
        <note>catalytic</note>
    </ligand>
</feature>
<organism evidence="16 17">
    <name type="scientific">Bifiguratus adelaidae</name>
    <dbReference type="NCBI Taxonomy" id="1938954"/>
    <lineage>
        <taxon>Eukaryota</taxon>
        <taxon>Fungi</taxon>
        <taxon>Fungi incertae sedis</taxon>
        <taxon>Mucoromycota</taxon>
        <taxon>Mucoromycotina</taxon>
        <taxon>Endogonomycetes</taxon>
        <taxon>Endogonales</taxon>
        <taxon>Endogonales incertae sedis</taxon>
        <taxon>Bifiguratus</taxon>
    </lineage>
</organism>
<comment type="caution">
    <text evidence="16">The sequence shown here is derived from an EMBL/GenBank/DDBJ whole genome shotgun (WGS) entry which is preliminary data.</text>
</comment>
<dbReference type="InterPro" id="IPR027268">
    <property type="entry name" value="Peptidase_M4/M1_CTD_sf"/>
</dbReference>
<dbReference type="Gene3D" id="1.10.390.10">
    <property type="entry name" value="Neutral Protease Domain 2"/>
    <property type="match status" value="1"/>
</dbReference>
<evidence type="ECO:0000256" key="13">
    <source>
        <dbReference type="RuleBase" id="RU364017"/>
    </source>
</evidence>
<feature type="binding site" evidence="12">
    <location>
        <position position="269"/>
    </location>
    <ligand>
        <name>Zn(2+)</name>
        <dbReference type="ChEBI" id="CHEBI:29105"/>
        <note>catalytic</note>
    </ligand>
</feature>
<keyword evidence="8 12" id="KW-0862">Zinc</keyword>
<dbReference type="GO" id="GO:0005615">
    <property type="term" value="C:extracellular space"/>
    <property type="evidence" value="ECO:0007669"/>
    <property type="project" value="InterPro"/>
</dbReference>
<reference evidence="16 17" key="1">
    <citation type="journal article" date="2017" name="Mycologia">
        <title>Bifiguratus adelaidae, gen. et sp. nov., a new member of Mucoromycotina in endophytic and soil-dwelling habitats.</title>
        <authorList>
            <person name="Torres-Cruz T.J."/>
            <person name="Billingsley Tobias T.L."/>
            <person name="Almatruk M."/>
            <person name="Hesse C."/>
            <person name="Kuske C.R."/>
            <person name="Desiro A."/>
            <person name="Benucci G.M."/>
            <person name="Bonito G."/>
            <person name="Stajich J.E."/>
            <person name="Dunlap C."/>
            <person name="Arnold A.E."/>
            <person name="Porras-Alfaro A."/>
        </authorList>
    </citation>
    <scope>NUCLEOTIDE SEQUENCE [LARGE SCALE GENOMIC DNA]</scope>
    <source>
        <strain evidence="16 17">AZ0501</strain>
    </source>
</reference>
<dbReference type="InterPro" id="IPR011096">
    <property type="entry name" value="FTP_domain"/>
</dbReference>
<dbReference type="CDD" id="cd09596">
    <property type="entry name" value="M36"/>
    <property type="match status" value="1"/>
</dbReference>
<dbReference type="PANTHER" id="PTHR33478">
    <property type="entry name" value="EXTRACELLULAR METALLOPROTEINASE MEP"/>
    <property type="match status" value="1"/>
</dbReference>
<dbReference type="PANTHER" id="PTHR33478:SF1">
    <property type="entry name" value="EXTRACELLULAR METALLOPROTEINASE MEP"/>
    <property type="match status" value="1"/>
</dbReference>
<dbReference type="Pfam" id="PF02128">
    <property type="entry name" value="Peptidase_M36"/>
    <property type="match status" value="1"/>
</dbReference>
<name>A0A261XW32_9FUNG</name>
<dbReference type="OrthoDB" id="3227768at2759"/>
<evidence type="ECO:0000256" key="10">
    <source>
        <dbReference type="ARBA" id="ARBA00023145"/>
    </source>
</evidence>
<comment type="subcellular location">
    <subcellularLocation>
        <location evidence="1 13">Secreted</location>
    </subcellularLocation>
</comment>
<proteinExistence type="inferred from homology"/>
<evidence type="ECO:0000313" key="17">
    <source>
        <dbReference type="Proteomes" id="UP000242875"/>
    </source>
</evidence>
<keyword evidence="7 13" id="KW-0378">Hydrolase</keyword>
<evidence type="ECO:0000256" key="2">
    <source>
        <dbReference type="ARBA" id="ARBA00006006"/>
    </source>
</evidence>
<keyword evidence="9 13" id="KW-0482">Metalloprotease</keyword>
<sequence length="697" mass="77069">MVGTRSLAITAAISLLLASPTIAGPIRPPTHRNGVESFGPVLRHATYETPRDTLGEYLTRFAQSIVDPVDPQAIAVEFAKQSGSDFVVKNAYTSEHNGVTHVYLRQVVDGLEVVNGDMNINVDADGRIISHGASFYRPHPEKGYKFAWQKSDQHVVHLSGASSRKSGTVMSPIEAYQFLAGHLHMASNLDEITIESSTSHLHGEEPQLMLHNVPEALSPVPVKQALIQGDDGQLHLVWDLQVEMEDNWVHAHVDAHSGKVIQLVDWVSDATSYNIFPVGLNDPSEGEQTLVTDPHDKWASPYGWHAQGNPALKSTKVYNVTIGNNVYAHENHEGRNNWEFNYRPGGVAGENAGDLVFDFKADWCNDEPTDYVDAAVTNLFYWNNMIHDLFHRYGFNEQAGNFQEDNFGRGGKGGDAVIANAQDGSGYNNANFATPPDGQRGKMRMFMWDVTKPKRDGDLEAGIIMHEYAHGISTRLTGGPANSGCLAWGEAGGMGEGWGDFFATALRMHSGHKRTHEFSMGGWSNGGDGIRRYKYSTDMKTNPETYESMNKPGYWGVHAKGAVWAQMLFEVYWNLVDGIGFTEEWFPPFDDDMVMTEGDNKDKKPKTKPSIKHITSYGNTLALQLVVDGMKLQPCRPEFIDARDAILQAEQLLTKGKYACEIWKGFAKRGLGYGAEPGAPWGGDRTDSYQLPKACQD</sequence>
<feature type="chain" id="PRO_5011814618" description="Extracellular metalloproteinase" evidence="13">
    <location>
        <begin position="24"/>
        <end position="697"/>
    </location>
</feature>
<feature type="binding site" evidence="12">
    <location>
        <position position="470"/>
    </location>
    <ligand>
        <name>Zn(2+)</name>
        <dbReference type="ChEBI" id="CHEBI:29105"/>
        <note>catalytic</note>
    </ligand>
</feature>
<evidence type="ECO:0000256" key="14">
    <source>
        <dbReference type="SAM" id="MobiDB-lite"/>
    </source>
</evidence>
<dbReference type="Proteomes" id="UP000242875">
    <property type="component" value="Unassembled WGS sequence"/>
</dbReference>
<keyword evidence="17" id="KW-1185">Reference proteome</keyword>
<dbReference type="GO" id="GO:0006508">
    <property type="term" value="P:proteolysis"/>
    <property type="evidence" value="ECO:0007669"/>
    <property type="project" value="UniProtKB-KW"/>
</dbReference>
<dbReference type="GO" id="GO:0004222">
    <property type="term" value="F:metalloendopeptidase activity"/>
    <property type="evidence" value="ECO:0007669"/>
    <property type="project" value="InterPro"/>
</dbReference>
<keyword evidence="10 13" id="KW-0865">Zymogen</keyword>
<feature type="region of interest" description="Disordered" evidence="14">
    <location>
        <begin position="677"/>
        <end position="697"/>
    </location>
</feature>
<feature type="active site" evidence="11">
    <location>
        <position position="467"/>
    </location>
</feature>
<feature type="binding site" evidence="12">
    <location>
        <position position="466"/>
    </location>
    <ligand>
        <name>Zn(2+)</name>
        <dbReference type="ChEBI" id="CHEBI:29105"/>
        <note>catalytic</note>
    </ligand>
</feature>